<dbReference type="PIRSF" id="PIRSF000349">
    <property type="entry name" value="SODismutase"/>
    <property type="match status" value="1"/>
</dbReference>
<evidence type="ECO:0000256" key="6">
    <source>
        <dbReference type="ARBA" id="ARBA00023002"/>
    </source>
</evidence>
<feature type="domain" description="Manganese/iron superoxide dismutase C-terminal" evidence="12">
    <location>
        <begin position="120"/>
        <end position="219"/>
    </location>
</feature>
<dbReference type="PRINTS" id="PR01703">
    <property type="entry name" value="MNSODISMTASE"/>
</dbReference>
<feature type="binding site" evidence="9">
    <location>
        <position position="101"/>
    </location>
    <ligand>
        <name>Mn(2+)</name>
        <dbReference type="ChEBI" id="CHEBI:29035"/>
    </ligand>
</feature>
<keyword evidence="14" id="KW-1185">Reference proteome</keyword>
<dbReference type="EMBL" id="JAANIU010000719">
    <property type="protein sequence ID" value="KAG1570527.1"/>
    <property type="molecule type" value="Genomic_DNA"/>
</dbReference>
<dbReference type="GO" id="GO:0030145">
    <property type="term" value="F:manganese ion binding"/>
    <property type="evidence" value="ECO:0007669"/>
    <property type="project" value="TreeGrafter"/>
</dbReference>
<dbReference type="InterPro" id="IPR001189">
    <property type="entry name" value="Mn/Fe_SOD"/>
</dbReference>
<evidence type="ECO:0000256" key="2">
    <source>
        <dbReference type="ARBA" id="ARBA00008714"/>
    </source>
</evidence>
<dbReference type="SUPFAM" id="SSF54719">
    <property type="entry name" value="Fe,Mn superoxide dismutase (SOD), C-terminal domain"/>
    <property type="match status" value="1"/>
</dbReference>
<gene>
    <name evidence="13" type="ORF">G6F50_005414</name>
</gene>
<dbReference type="Pfam" id="PF02777">
    <property type="entry name" value="Sod_Fe_C"/>
    <property type="match status" value="1"/>
</dbReference>
<dbReference type="Proteomes" id="UP000740926">
    <property type="component" value="Unassembled WGS sequence"/>
</dbReference>
<dbReference type="PANTHER" id="PTHR11404">
    <property type="entry name" value="SUPEROXIDE DISMUTASE 2"/>
    <property type="match status" value="1"/>
</dbReference>
<dbReference type="InterPro" id="IPR036314">
    <property type="entry name" value="SOD_C_sf"/>
</dbReference>
<keyword evidence="6 10" id="KW-0560">Oxidoreductase</keyword>
<dbReference type="AlphaFoldDB" id="A0A9P6Z5M2"/>
<name>A0A9P6Z5M2_9FUNG</name>
<feature type="binding site" evidence="9">
    <location>
        <position position="53"/>
    </location>
    <ligand>
        <name>Mn(2+)</name>
        <dbReference type="ChEBI" id="CHEBI:29035"/>
    </ligand>
</feature>
<accession>A0A9P6Z5M2</accession>
<evidence type="ECO:0000256" key="4">
    <source>
        <dbReference type="ARBA" id="ARBA00022723"/>
    </source>
</evidence>
<organism evidence="13 14">
    <name type="scientific">Rhizopus delemar</name>
    <dbReference type="NCBI Taxonomy" id="936053"/>
    <lineage>
        <taxon>Eukaryota</taxon>
        <taxon>Fungi</taxon>
        <taxon>Fungi incertae sedis</taxon>
        <taxon>Mucoromycota</taxon>
        <taxon>Mucoromycotina</taxon>
        <taxon>Mucoromycetes</taxon>
        <taxon>Mucorales</taxon>
        <taxon>Mucorineae</taxon>
        <taxon>Rhizopodaceae</taxon>
        <taxon>Rhizopus</taxon>
    </lineage>
</organism>
<evidence type="ECO:0000313" key="14">
    <source>
        <dbReference type="Proteomes" id="UP000740926"/>
    </source>
</evidence>
<keyword evidence="4 9" id="KW-0479">Metal-binding</keyword>
<dbReference type="EC" id="1.15.1.1" evidence="3 10"/>
<dbReference type="SUPFAM" id="SSF46609">
    <property type="entry name" value="Fe,Mn superoxide dismutase (SOD), N-terminal domain"/>
    <property type="match status" value="1"/>
</dbReference>
<comment type="cofactor">
    <cofactor evidence="1">
        <name>Mn(2+)</name>
        <dbReference type="ChEBI" id="CHEBI:29035"/>
    </cofactor>
</comment>
<proteinExistence type="inferred from homology"/>
<dbReference type="GO" id="GO:0004784">
    <property type="term" value="F:superoxide dismutase activity"/>
    <property type="evidence" value="ECO:0007669"/>
    <property type="project" value="UniProtKB-EC"/>
</dbReference>
<evidence type="ECO:0000256" key="7">
    <source>
        <dbReference type="ARBA" id="ARBA00023211"/>
    </source>
</evidence>
<dbReference type="InterPro" id="IPR050265">
    <property type="entry name" value="Fe/Mn_Superoxide_Dismutase"/>
</dbReference>
<dbReference type="FunFam" id="3.55.40.20:FF:000002">
    <property type="entry name" value="Superoxide dismutase"/>
    <property type="match status" value="1"/>
</dbReference>
<feature type="binding site" evidence="9">
    <location>
        <position position="186"/>
    </location>
    <ligand>
        <name>Mn(2+)</name>
        <dbReference type="ChEBI" id="CHEBI:29035"/>
    </ligand>
</feature>
<evidence type="ECO:0000256" key="10">
    <source>
        <dbReference type="RuleBase" id="RU000414"/>
    </source>
</evidence>
<comment type="caution">
    <text evidence="13">The sequence shown here is derived from an EMBL/GenBank/DDBJ whole genome shotgun (WGS) entry which is preliminary data.</text>
</comment>
<evidence type="ECO:0000313" key="13">
    <source>
        <dbReference type="EMBL" id="KAG1570527.1"/>
    </source>
</evidence>
<dbReference type="PROSITE" id="PS00088">
    <property type="entry name" value="SOD_MN"/>
    <property type="match status" value="1"/>
</dbReference>
<comment type="catalytic activity">
    <reaction evidence="8 10">
        <text>2 superoxide + 2 H(+) = H2O2 + O2</text>
        <dbReference type="Rhea" id="RHEA:20696"/>
        <dbReference type="ChEBI" id="CHEBI:15378"/>
        <dbReference type="ChEBI" id="CHEBI:15379"/>
        <dbReference type="ChEBI" id="CHEBI:16240"/>
        <dbReference type="ChEBI" id="CHEBI:18421"/>
        <dbReference type="EC" id="1.15.1.1"/>
    </reaction>
</comment>
<evidence type="ECO:0000256" key="3">
    <source>
        <dbReference type="ARBA" id="ARBA00012682"/>
    </source>
</evidence>
<feature type="binding site" evidence="9">
    <location>
        <position position="190"/>
    </location>
    <ligand>
        <name>Mn(2+)</name>
        <dbReference type="ChEBI" id="CHEBI:29035"/>
    </ligand>
</feature>
<keyword evidence="5" id="KW-0049">Antioxidant</keyword>
<evidence type="ECO:0000256" key="8">
    <source>
        <dbReference type="ARBA" id="ARBA00049204"/>
    </source>
</evidence>
<dbReference type="InterPro" id="IPR036324">
    <property type="entry name" value="Mn/Fe_SOD_N_sf"/>
</dbReference>
<feature type="domain" description="Manganese/iron superoxide dismutase N-terminal" evidence="11">
    <location>
        <begin position="30"/>
        <end position="109"/>
    </location>
</feature>
<protein>
    <recommendedName>
        <fullName evidence="3 10">Superoxide dismutase</fullName>
        <ecNumber evidence="3 10">1.15.1.1</ecNumber>
    </recommendedName>
</protein>
<dbReference type="PANTHER" id="PTHR11404:SF6">
    <property type="entry name" value="SUPEROXIDE DISMUTASE [MN], MITOCHONDRIAL"/>
    <property type="match status" value="1"/>
</dbReference>
<keyword evidence="7" id="KW-0464">Manganese</keyword>
<comment type="function">
    <text evidence="10">Destroys radicals which are normally produced within the cells and which are toxic to biological systems.</text>
</comment>
<evidence type="ECO:0000256" key="1">
    <source>
        <dbReference type="ARBA" id="ARBA00001936"/>
    </source>
</evidence>
<comment type="similarity">
    <text evidence="2 10">Belongs to the iron/manganese superoxide dismutase family.</text>
</comment>
<reference evidence="13 14" key="1">
    <citation type="journal article" date="2020" name="Microb. Genom.">
        <title>Genetic diversity of clinical and environmental Mucorales isolates obtained from an investigation of mucormycosis cases among solid organ transplant recipients.</title>
        <authorList>
            <person name="Nguyen M.H."/>
            <person name="Kaul D."/>
            <person name="Muto C."/>
            <person name="Cheng S.J."/>
            <person name="Richter R.A."/>
            <person name="Bruno V.M."/>
            <person name="Liu G."/>
            <person name="Beyhan S."/>
            <person name="Sundermann A.J."/>
            <person name="Mounaud S."/>
            <person name="Pasculle A.W."/>
            <person name="Nierman W.C."/>
            <person name="Driscoll E."/>
            <person name="Cumbie R."/>
            <person name="Clancy C.J."/>
            <person name="Dupont C.L."/>
        </authorList>
    </citation>
    <scope>NUCLEOTIDE SEQUENCE [LARGE SCALE GENOMIC DNA]</scope>
    <source>
        <strain evidence="13 14">GL24</strain>
    </source>
</reference>
<dbReference type="Pfam" id="PF00081">
    <property type="entry name" value="Sod_Fe_N"/>
    <property type="match status" value="1"/>
</dbReference>
<dbReference type="InterPro" id="IPR019832">
    <property type="entry name" value="Mn/Fe_SOD_C"/>
</dbReference>
<dbReference type="InterPro" id="IPR019831">
    <property type="entry name" value="Mn/Fe_SOD_N"/>
</dbReference>
<dbReference type="GO" id="GO:0005739">
    <property type="term" value="C:mitochondrion"/>
    <property type="evidence" value="ECO:0007669"/>
    <property type="project" value="UniProtKB-ARBA"/>
</dbReference>
<evidence type="ECO:0000256" key="5">
    <source>
        <dbReference type="ARBA" id="ARBA00022862"/>
    </source>
</evidence>
<dbReference type="Gene3D" id="1.10.287.990">
    <property type="entry name" value="Fe,Mn superoxide dismutase (SOD) domain"/>
    <property type="match status" value="1"/>
</dbReference>
<dbReference type="InterPro" id="IPR019833">
    <property type="entry name" value="Mn/Fe_SOD_BS"/>
</dbReference>
<dbReference type="FunFam" id="1.10.287.990:FF:000001">
    <property type="entry name" value="Superoxide dismutase"/>
    <property type="match status" value="1"/>
</dbReference>
<evidence type="ECO:0000259" key="12">
    <source>
        <dbReference type="Pfam" id="PF02777"/>
    </source>
</evidence>
<dbReference type="Gene3D" id="3.55.40.20">
    <property type="entry name" value="Iron/manganese superoxide dismutase, C-terminal domain"/>
    <property type="match status" value="1"/>
</dbReference>
<sequence>MLSTVARTLRTNTIKRTAFPITTLIRTKVTLPDLPYDYNGLEPYINEEIMRLHHSKHHQTYVNAYNQAEEKLSSAFQANDLTQQIALQNALKFNGGGHINHTLFWQNLAPEKEGGGQLEKGELYEAIEKEFGSFDGFVQEFNAAAAAVQGSGWAWLGYNKSGKRLEIATTPNQDPLLHLTPLLGVDVWEHAYYLQYKNVRPDYLKSVWKVINWKTVADRFAKAK</sequence>
<evidence type="ECO:0000259" key="11">
    <source>
        <dbReference type="Pfam" id="PF00081"/>
    </source>
</evidence>
<evidence type="ECO:0000256" key="9">
    <source>
        <dbReference type="PIRSR" id="PIRSR000349-1"/>
    </source>
</evidence>